<dbReference type="CDD" id="cd16922">
    <property type="entry name" value="HATPase_EvgS-ArcB-TorS-like"/>
    <property type="match status" value="1"/>
</dbReference>
<dbReference type="EMBL" id="CP066775">
    <property type="protein sequence ID" value="QQL50385.1"/>
    <property type="molecule type" value="Genomic_DNA"/>
</dbReference>
<dbReference type="InterPro" id="IPR011006">
    <property type="entry name" value="CheY-like_superfamily"/>
</dbReference>
<dbReference type="CDD" id="cd00130">
    <property type="entry name" value="PAS"/>
    <property type="match status" value="1"/>
</dbReference>
<dbReference type="SMART" id="SM00388">
    <property type="entry name" value="HisKA"/>
    <property type="match status" value="1"/>
</dbReference>
<dbReference type="InterPro" id="IPR000014">
    <property type="entry name" value="PAS"/>
</dbReference>
<dbReference type="Pfam" id="PF02518">
    <property type="entry name" value="HATPase_c"/>
    <property type="match status" value="1"/>
</dbReference>
<dbReference type="KEGG" id="mgik:GO620_002705"/>
<keyword evidence="3" id="KW-0597">Phosphoprotein</keyword>
<dbReference type="SUPFAM" id="SSF47384">
    <property type="entry name" value="Homodimeric domain of signal transducing histidine kinase"/>
    <property type="match status" value="1"/>
</dbReference>
<comment type="catalytic activity">
    <reaction evidence="1">
        <text>ATP + protein L-histidine = ADP + protein N-phospho-L-histidine.</text>
        <dbReference type="EC" id="2.7.13.3"/>
    </reaction>
</comment>
<dbReference type="PROSITE" id="PS50110">
    <property type="entry name" value="RESPONSE_REGULATORY"/>
    <property type="match status" value="1"/>
</dbReference>
<keyword evidence="5" id="KW-1185">Reference proteome</keyword>
<dbReference type="Pfam" id="PF00512">
    <property type="entry name" value="HisKA"/>
    <property type="match status" value="1"/>
</dbReference>
<dbReference type="Gene3D" id="3.30.450.20">
    <property type="entry name" value="PAS domain"/>
    <property type="match status" value="3"/>
</dbReference>
<dbReference type="SMART" id="SM00448">
    <property type="entry name" value="REC"/>
    <property type="match status" value="1"/>
</dbReference>
<sequence length="773" mass="87311">MEERNLLSEDLSTGYWIWDMKGDTPFDDPGLLAQLGYPSDALLNQPFSAGKLVDEDRIKFHEKISEHIAAKGSKPFVQEVRFRFPDKIKYFMFTGGITKLDALNQPKLMNGIFMDTTPRKELHRDFLVMKDFLDKTNEVARVGGWELDMATEKVTWSPVTKKIFGVGMDYVPVRGSASTFFKEGKDRDTLVAAFHDAVGKNIPYDLELQIVNAQGKEVWTRTIGQPEFENGVCVRLYGVFQDITERKKHEEEALMKKDLMEKFISSAPVSIAMFDTNMNYIAASQIWMASYNIDVNSIIGKSHFEVFSEIPDEWRDYLKRCLNGESFTKEKDHFVRRDGKEEWIRWDIRPWYESADKIGGVIMFTELITDRVLAQQELIKAKEEAEEAVIAKSRFLSVMSHEIRTPMNAVIGFTEILLENPREDQLESLRPLKFSADNLMVIINDILSLSKLEEGMVSFEEVPFSPAELVQNIYLSNKQFAITKKIGLNVSADTMADVKVLGDPVRLGQIIINLVNNAIKFTKQGAVTITLKKVDDKPDTTSVYFEVSDTGIGIPDDKQDYIFEIFTQASSSTTRHFGGTGLGLAICKRLVELMGGNIKVRSKMGEGSAFSFVLKMKKVEAEAPVVKAEPKQVFQGDAMSLKGVSLLIAEDNPLNVLLLKKYLAQWGVECEVAENGQMAIDMMRNLIFDIVLMDLQMPEMDGYEATKAIRELNGDYYKTVPIIALTASMIDDIKQKTAEAGMNDCVGKPFNYIDLYDKITYYVQKSRGLLAAG</sequence>
<evidence type="ECO:0000313" key="5">
    <source>
        <dbReference type="Proteomes" id="UP000429232"/>
    </source>
</evidence>
<evidence type="ECO:0000256" key="1">
    <source>
        <dbReference type="ARBA" id="ARBA00000085"/>
    </source>
</evidence>
<dbReference type="PANTHER" id="PTHR45339:SF5">
    <property type="entry name" value="HISTIDINE KINASE"/>
    <property type="match status" value="1"/>
</dbReference>
<reference evidence="4 5" key="1">
    <citation type="submission" date="2020-12" db="EMBL/GenBank/DDBJ databases">
        <title>HMF7856_wgs.fasta genome submission.</title>
        <authorList>
            <person name="Kang H."/>
            <person name="Kim H."/>
            <person name="Joh K."/>
        </authorList>
    </citation>
    <scope>NUCLEOTIDE SEQUENCE [LARGE SCALE GENOMIC DNA]</scope>
    <source>
        <strain evidence="4 5">HMF7856</strain>
    </source>
</reference>
<dbReference type="InterPro" id="IPR036890">
    <property type="entry name" value="HATPase_C_sf"/>
</dbReference>
<evidence type="ECO:0000256" key="2">
    <source>
        <dbReference type="ARBA" id="ARBA00012438"/>
    </source>
</evidence>
<dbReference type="Gene3D" id="1.10.287.130">
    <property type="match status" value="1"/>
</dbReference>
<dbReference type="SUPFAM" id="SSF52172">
    <property type="entry name" value="CheY-like"/>
    <property type="match status" value="1"/>
</dbReference>
<dbReference type="CDD" id="cd00082">
    <property type="entry name" value="HisKA"/>
    <property type="match status" value="1"/>
</dbReference>
<accession>A0A6I4HVL4</accession>
<dbReference type="GO" id="GO:0000155">
    <property type="term" value="F:phosphorelay sensor kinase activity"/>
    <property type="evidence" value="ECO:0007669"/>
    <property type="project" value="InterPro"/>
</dbReference>
<dbReference type="InterPro" id="IPR013656">
    <property type="entry name" value="PAS_4"/>
</dbReference>
<organism evidence="4 5">
    <name type="scientific">Mucilaginibacter ginkgonis</name>
    <dbReference type="NCBI Taxonomy" id="2682091"/>
    <lineage>
        <taxon>Bacteria</taxon>
        <taxon>Pseudomonadati</taxon>
        <taxon>Bacteroidota</taxon>
        <taxon>Sphingobacteriia</taxon>
        <taxon>Sphingobacteriales</taxon>
        <taxon>Sphingobacteriaceae</taxon>
        <taxon>Mucilaginibacter</taxon>
    </lineage>
</organism>
<dbReference type="Pfam" id="PF00072">
    <property type="entry name" value="Response_reg"/>
    <property type="match status" value="1"/>
</dbReference>
<dbReference type="Gene3D" id="3.40.50.2300">
    <property type="match status" value="1"/>
</dbReference>
<dbReference type="NCBIfam" id="TIGR00229">
    <property type="entry name" value="sensory_box"/>
    <property type="match status" value="2"/>
</dbReference>
<proteinExistence type="predicted"/>
<dbReference type="InterPro" id="IPR036097">
    <property type="entry name" value="HisK_dim/P_sf"/>
</dbReference>
<dbReference type="InterPro" id="IPR035965">
    <property type="entry name" value="PAS-like_dom_sf"/>
</dbReference>
<dbReference type="CDD" id="cd17546">
    <property type="entry name" value="REC_hyHK_CKI1_RcsC-like"/>
    <property type="match status" value="1"/>
</dbReference>
<dbReference type="InterPro" id="IPR000700">
    <property type="entry name" value="PAS-assoc_C"/>
</dbReference>
<dbReference type="Gene3D" id="3.30.565.10">
    <property type="entry name" value="Histidine kinase-like ATPase, C-terminal domain"/>
    <property type="match status" value="1"/>
</dbReference>
<evidence type="ECO:0000256" key="3">
    <source>
        <dbReference type="ARBA" id="ARBA00022553"/>
    </source>
</evidence>
<dbReference type="InterPro" id="IPR001789">
    <property type="entry name" value="Sig_transdc_resp-reg_receiver"/>
</dbReference>
<dbReference type="SUPFAM" id="SSF55874">
    <property type="entry name" value="ATPase domain of HSP90 chaperone/DNA topoisomerase II/histidine kinase"/>
    <property type="match status" value="1"/>
</dbReference>
<dbReference type="EC" id="2.7.13.3" evidence="2"/>
<dbReference type="InterPro" id="IPR003594">
    <property type="entry name" value="HATPase_dom"/>
</dbReference>
<dbReference type="Pfam" id="PF08448">
    <property type="entry name" value="PAS_4"/>
    <property type="match status" value="1"/>
</dbReference>
<dbReference type="RefSeq" id="WP_157522258.1">
    <property type="nucleotide sequence ID" value="NZ_CP066775.1"/>
</dbReference>
<dbReference type="InterPro" id="IPR003661">
    <property type="entry name" value="HisK_dim/P_dom"/>
</dbReference>
<dbReference type="SUPFAM" id="SSF55785">
    <property type="entry name" value="PYP-like sensor domain (PAS domain)"/>
    <property type="match status" value="3"/>
</dbReference>
<dbReference type="InterPro" id="IPR013655">
    <property type="entry name" value="PAS_fold_3"/>
</dbReference>
<dbReference type="InterPro" id="IPR004358">
    <property type="entry name" value="Sig_transdc_His_kin-like_C"/>
</dbReference>
<dbReference type="PROSITE" id="PS50109">
    <property type="entry name" value="HIS_KIN"/>
    <property type="match status" value="1"/>
</dbReference>
<dbReference type="FunFam" id="3.30.565.10:FF:000010">
    <property type="entry name" value="Sensor histidine kinase RcsC"/>
    <property type="match status" value="1"/>
</dbReference>
<name>A0A6I4HVL4_9SPHI</name>
<dbReference type="SMART" id="SM00387">
    <property type="entry name" value="HATPase_c"/>
    <property type="match status" value="1"/>
</dbReference>
<gene>
    <name evidence="4" type="ORF">GO620_002705</name>
</gene>
<protein>
    <recommendedName>
        <fullName evidence="2">histidine kinase</fullName>
        <ecNumber evidence="2">2.7.13.3</ecNumber>
    </recommendedName>
</protein>
<dbReference type="Proteomes" id="UP000429232">
    <property type="component" value="Chromosome"/>
</dbReference>
<dbReference type="PANTHER" id="PTHR45339">
    <property type="entry name" value="HYBRID SIGNAL TRANSDUCTION HISTIDINE KINASE J"/>
    <property type="match status" value="1"/>
</dbReference>
<evidence type="ECO:0000313" key="4">
    <source>
        <dbReference type="EMBL" id="QQL50385.1"/>
    </source>
</evidence>
<dbReference type="PROSITE" id="PS50113">
    <property type="entry name" value="PAC"/>
    <property type="match status" value="2"/>
</dbReference>
<dbReference type="PRINTS" id="PR00344">
    <property type="entry name" value="BCTRLSENSOR"/>
</dbReference>
<dbReference type="Pfam" id="PF08447">
    <property type="entry name" value="PAS_3"/>
    <property type="match status" value="1"/>
</dbReference>
<dbReference type="AlphaFoldDB" id="A0A6I4HVL4"/>
<dbReference type="InterPro" id="IPR005467">
    <property type="entry name" value="His_kinase_dom"/>
</dbReference>